<reference evidence="3" key="1">
    <citation type="journal article" date="2019" name="Int. J. Syst. Evol. Microbiol.">
        <title>The Global Catalogue of Microorganisms (GCM) 10K type strain sequencing project: providing services to taxonomists for standard genome sequencing and annotation.</title>
        <authorList>
            <consortium name="The Broad Institute Genomics Platform"/>
            <consortium name="The Broad Institute Genome Sequencing Center for Infectious Disease"/>
            <person name="Wu L."/>
            <person name="Ma J."/>
        </authorList>
    </citation>
    <scope>NUCLEOTIDE SEQUENCE [LARGE SCALE GENOMIC DNA]</scope>
    <source>
        <strain evidence="3">KCTC 42986</strain>
    </source>
</reference>
<feature type="transmembrane region" description="Helical" evidence="1">
    <location>
        <begin position="39"/>
        <end position="57"/>
    </location>
</feature>
<dbReference type="InterPro" id="IPR008407">
    <property type="entry name" value="Brnchd-chn_aa_trnsp_AzlD"/>
</dbReference>
<accession>A0ABV7F0L7</accession>
<feature type="transmembrane region" description="Helical" evidence="1">
    <location>
        <begin position="6"/>
        <end position="27"/>
    </location>
</feature>
<proteinExistence type="predicted"/>
<evidence type="ECO:0000313" key="2">
    <source>
        <dbReference type="EMBL" id="MFC3107236.1"/>
    </source>
</evidence>
<keyword evidence="1" id="KW-0812">Transmembrane</keyword>
<gene>
    <name evidence="2" type="ORF">ACFOFO_04520</name>
</gene>
<dbReference type="Proteomes" id="UP001595530">
    <property type="component" value="Unassembled WGS sequence"/>
</dbReference>
<evidence type="ECO:0000313" key="3">
    <source>
        <dbReference type="Proteomes" id="UP001595530"/>
    </source>
</evidence>
<comment type="caution">
    <text evidence="2">The sequence shown here is derived from an EMBL/GenBank/DDBJ whole genome shotgun (WGS) entry which is preliminary data.</text>
</comment>
<dbReference type="Pfam" id="PF05437">
    <property type="entry name" value="AzlD"/>
    <property type="match status" value="1"/>
</dbReference>
<evidence type="ECO:0000256" key="1">
    <source>
        <dbReference type="SAM" id="Phobius"/>
    </source>
</evidence>
<sequence>MSNVDVWISSILLAVAAILTRGSFFLLGDVKLPAKIQHALRYAPAAAMAAIVMPDLLMSGNNLNLAIANPKLWAALGAVLFFKTTRHLLGTIIIGMALYTVLRLVWQ</sequence>
<keyword evidence="3" id="KW-1185">Reference proteome</keyword>
<organism evidence="2 3">
    <name type="scientific">Undibacterium arcticum</name>
    <dbReference type="NCBI Taxonomy" id="1762892"/>
    <lineage>
        <taxon>Bacteria</taxon>
        <taxon>Pseudomonadati</taxon>
        <taxon>Pseudomonadota</taxon>
        <taxon>Betaproteobacteria</taxon>
        <taxon>Burkholderiales</taxon>
        <taxon>Oxalobacteraceae</taxon>
        <taxon>Undibacterium</taxon>
    </lineage>
</organism>
<protein>
    <submittedName>
        <fullName evidence="2">AzlD domain-containing protein</fullName>
    </submittedName>
</protein>
<keyword evidence="1" id="KW-0472">Membrane</keyword>
<dbReference type="EMBL" id="JBHRTP010000008">
    <property type="protein sequence ID" value="MFC3107236.1"/>
    <property type="molecule type" value="Genomic_DNA"/>
</dbReference>
<feature type="transmembrane region" description="Helical" evidence="1">
    <location>
        <begin position="88"/>
        <end position="106"/>
    </location>
</feature>
<dbReference type="RefSeq" id="WP_390326683.1">
    <property type="nucleotide sequence ID" value="NZ_JBHRTP010000008.1"/>
</dbReference>
<name>A0ABV7F0L7_9BURK</name>
<keyword evidence="1" id="KW-1133">Transmembrane helix</keyword>